<evidence type="ECO:0000313" key="3">
    <source>
        <dbReference type="Proteomes" id="UP000182248"/>
    </source>
</evidence>
<dbReference type="EMBL" id="FPJE01000008">
    <property type="protein sequence ID" value="SFW48318.1"/>
    <property type="molecule type" value="Genomic_DNA"/>
</dbReference>
<dbReference type="Proteomes" id="UP000182248">
    <property type="component" value="Unassembled WGS sequence"/>
</dbReference>
<proteinExistence type="predicted"/>
<feature type="domain" description="Glycoside-hydrolase family GH114 TIM-barrel" evidence="1">
    <location>
        <begin position="54"/>
        <end position="309"/>
    </location>
</feature>
<dbReference type="PANTHER" id="PTHR35882">
    <property type="entry name" value="PELA"/>
    <property type="match status" value="1"/>
</dbReference>
<organism evidence="2 3">
    <name type="scientific">Sinomicrobium oceani</name>
    <dbReference type="NCBI Taxonomy" id="1150368"/>
    <lineage>
        <taxon>Bacteria</taxon>
        <taxon>Pseudomonadati</taxon>
        <taxon>Bacteroidota</taxon>
        <taxon>Flavobacteriia</taxon>
        <taxon>Flavobacteriales</taxon>
        <taxon>Flavobacteriaceae</taxon>
        <taxon>Sinomicrobium</taxon>
    </lineage>
</organism>
<dbReference type="InterPro" id="IPR016062">
    <property type="entry name" value="TM1410-rel"/>
</dbReference>
<dbReference type="RefSeq" id="WP_217652350.1">
    <property type="nucleotide sequence ID" value="NZ_FPJE01000008.1"/>
</dbReference>
<name>A0A1K1PNK7_9FLAO</name>
<protein>
    <recommendedName>
        <fullName evidence="1">Glycoside-hydrolase family GH114 TIM-barrel domain-containing protein</fullName>
    </recommendedName>
</protein>
<dbReference type="InterPro" id="IPR004352">
    <property type="entry name" value="GH114_TIM-barrel"/>
</dbReference>
<dbReference type="Gene3D" id="3.20.20.70">
    <property type="entry name" value="Aldolase class I"/>
    <property type="match status" value="1"/>
</dbReference>
<dbReference type="STRING" id="1150368.SAMN02927921_01859"/>
<dbReference type="SUPFAM" id="SSF51445">
    <property type="entry name" value="(Trans)glycosidases"/>
    <property type="match status" value="1"/>
</dbReference>
<sequence length="317" mass="35733">MKVIPRPRRWYVPLTGMIFFILLSIHVSCSDRDDDVTTDESADPPSETGAIADFVYQLTNYPDGQLDELAKAPQDLAIIDLSSDGGEHYFTLEEIATLKKSGKKVLAYFSMGTNETYRPEYEAVVKAGLQLNHWEDWPDEYFVKYWEPAWWELAVKGRVDQAIAAGFDGVYLDIPNAYEEIDLDLVPGENRESLAKKMVAQIIDISEYAKGKSPGFWIFPQNSPELRRYEGYTEAIDGLGVEDLFFMDTDVPCTEDWCAENLANVLALQEAGKIILAVDYADKPENKVYACERYAMYGFAGYVSVVALDRVMLPCGT</sequence>
<dbReference type="Pfam" id="PF03537">
    <property type="entry name" value="Glyco_hydro_114"/>
    <property type="match status" value="1"/>
</dbReference>
<dbReference type="InterPro" id="IPR017853">
    <property type="entry name" value="GH"/>
</dbReference>
<dbReference type="AlphaFoldDB" id="A0A1K1PNK7"/>
<evidence type="ECO:0000259" key="1">
    <source>
        <dbReference type="Pfam" id="PF03537"/>
    </source>
</evidence>
<gene>
    <name evidence="2" type="ORF">SAMN02927921_01859</name>
</gene>
<keyword evidence="3" id="KW-1185">Reference proteome</keyword>
<reference evidence="2 3" key="1">
    <citation type="submission" date="2016-11" db="EMBL/GenBank/DDBJ databases">
        <authorList>
            <person name="Jaros S."/>
            <person name="Januszkiewicz K."/>
            <person name="Wedrychowicz H."/>
        </authorList>
    </citation>
    <scope>NUCLEOTIDE SEQUENCE [LARGE SCALE GENOMIC DNA]</scope>
    <source>
        <strain evidence="2 3">CGMCC 1.12145</strain>
    </source>
</reference>
<dbReference type="PANTHER" id="PTHR35882:SF2">
    <property type="entry name" value="PELA"/>
    <property type="match status" value="1"/>
</dbReference>
<accession>A0A1K1PNK7</accession>
<dbReference type="PRINTS" id="PR01545">
    <property type="entry name" value="THEMAYE10DUF"/>
</dbReference>
<dbReference type="InterPro" id="IPR013785">
    <property type="entry name" value="Aldolase_TIM"/>
</dbReference>
<evidence type="ECO:0000313" key="2">
    <source>
        <dbReference type="EMBL" id="SFW48318.1"/>
    </source>
</evidence>